<evidence type="ECO:0000256" key="1">
    <source>
        <dbReference type="ARBA" id="ARBA00006767"/>
    </source>
</evidence>
<dbReference type="InterPro" id="IPR003029">
    <property type="entry name" value="S1_domain"/>
</dbReference>
<evidence type="ECO:0000259" key="4">
    <source>
        <dbReference type="PROSITE" id="PS50126"/>
    </source>
</evidence>
<feature type="domain" description="S1 motif" evidence="4">
    <location>
        <begin position="85"/>
        <end position="159"/>
    </location>
</feature>
<feature type="domain" description="S1 motif" evidence="4">
    <location>
        <begin position="1"/>
        <end position="64"/>
    </location>
</feature>
<reference evidence="5" key="1">
    <citation type="submission" date="2019-08" db="EMBL/GenBank/DDBJ databases">
        <authorList>
            <person name="Kucharzyk K."/>
            <person name="Murdoch R.W."/>
            <person name="Higgins S."/>
            <person name="Loffler F."/>
        </authorList>
    </citation>
    <scope>NUCLEOTIDE SEQUENCE</scope>
</reference>
<feature type="domain" description="S1 motif" evidence="4">
    <location>
        <begin position="176"/>
        <end position="239"/>
    </location>
</feature>
<dbReference type="PROSITE" id="PS50126">
    <property type="entry name" value="S1"/>
    <property type="match status" value="3"/>
</dbReference>
<comment type="caution">
    <text evidence="5">The sequence shown here is derived from an EMBL/GenBank/DDBJ whole genome shotgun (WGS) entry which is preliminary data.</text>
</comment>
<dbReference type="SUPFAM" id="SSF50249">
    <property type="entry name" value="Nucleic acid-binding proteins"/>
    <property type="match status" value="3"/>
</dbReference>
<accession>A0A645EH08</accession>
<dbReference type="InterPro" id="IPR012340">
    <property type="entry name" value="NA-bd_OB-fold"/>
</dbReference>
<sequence length="249" mass="27997">MVFAKELNRGGAVVVAPFGFFGFIPGSQIGIKYDGDPEKMIGKKVKAKVLEVDQAKNRLVFSERLVSEPDKVGEEVDVIENLKLGDVFEAEIVRVEPFGIFVKVILDNKGMPLNLEGLVHISEVSWEKVSELSTMFKVKDKIKIKLISKDDGRLQFSLKRLSNDPWEKIEDKYPKDKEIEGEVVRIASFGALVKLETGVEGLIHISKLTGGVNFKEKDKVMVYIESIDVEKRKISLGIVETDKKNIIYK</sequence>
<evidence type="ECO:0000256" key="3">
    <source>
        <dbReference type="ARBA" id="ARBA00023274"/>
    </source>
</evidence>
<dbReference type="PANTHER" id="PTHR10724:SF7">
    <property type="entry name" value="SMALL RIBOSOMAL SUBUNIT PROTEIN BS1C"/>
    <property type="match status" value="1"/>
</dbReference>
<dbReference type="GO" id="GO:0003735">
    <property type="term" value="F:structural constituent of ribosome"/>
    <property type="evidence" value="ECO:0007669"/>
    <property type="project" value="TreeGrafter"/>
</dbReference>
<dbReference type="GO" id="GO:0005840">
    <property type="term" value="C:ribosome"/>
    <property type="evidence" value="ECO:0007669"/>
    <property type="project" value="UniProtKB-KW"/>
</dbReference>
<dbReference type="GO" id="GO:0003729">
    <property type="term" value="F:mRNA binding"/>
    <property type="evidence" value="ECO:0007669"/>
    <property type="project" value="TreeGrafter"/>
</dbReference>
<organism evidence="5">
    <name type="scientific">bioreactor metagenome</name>
    <dbReference type="NCBI Taxonomy" id="1076179"/>
    <lineage>
        <taxon>unclassified sequences</taxon>
        <taxon>metagenomes</taxon>
        <taxon>ecological metagenomes</taxon>
    </lineage>
</organism>
<dbReference type="EMBL" id="VSSQ01046465">
    <property type="protein sequence ID" value="MPN00439.1"/>
    <property type="molecule type" value="Genomic_DNA"/>
</dbReference>
<dbReference type="AlphaFoldDB" id="A0A645EH08"/>
<dbReference type="Pfam" id="PF00575">
    <property type="entry name" value="S1"/>
    <property type="match status" value="3"/>
</dbReference>
<dbReference type="PANTHER" id="PTHR10724">
    <property type="entry name" value="30S RIBOSOMAL PROTEIN S1"/>
    <property type="match status" value="1"/>
</dbReference>
<protein>
    <submittedName>
        <fullName evidence="5">30S ribosomal protein S1</fullName>
    </submittedName>
</protein>
<keyword evidence="2 5" id="KW-0689">Ribosomal protein</keyword>
<dbReference type="InterPro" id="IPR050437">
    <property type="entry name" value="Ribos_protein_bS1-like"/>
</dbReference>
<dbReference type="GO" id="GO:0006412">
    <property type="term" value="P:translation"/>
    <property type="evidence" value="ECO:0007669"/>
    <property type="project" value="TreeGrafter"/>
</dbReference>
<dbReference type="Gene3D" id="2.40.50.140">
    <property type="entry name" value="Nucleic acid-binding proteins"/>
    <property type="match status" value="3"/>
</dbReference>
<dbReference type="InterPro" id="IPR035104">
    <property type="entry name" value="Ribosomal_protein_S1-like"/>
</dbReference>
<evidence type="ECO:0000256" key="2">
    <source>
        <dbReference type="ARBA" id="ARBA00022980"/>
    </source>
</evidence>
<name>A0A645EH08_9ZZZZ</name>
<dbReference type="PRINTS" id="PR00681">
    <property type="entry name" value="RIBOSOMALS1"/>
</dbReference>
<comment type="similarity">
    <text evidence="1">Belongs to the bacterial ribosomal protein bS1 family.</text>
</comment>
<gene>
    <name evidence="5" type="primary">rpsA_19</name>
    <name evidence="5" type="ORF">SDC9_147634</name>
</gene>
<keyword evidence="3" id="KW-0687">Ribonucleoprotein</keyword>
<dbReference type="SMART" id="SM00316">
    <property type="entry name" value="S1"/>
    <property type="match status" value="3"/>
</dbReference>
<evidence type="ECO:0000313" key="5">
    <source>
        <dbReference type="EMBL" id="MPN00439.1"/>
    </source>
</evidence>
<proteinExistence type="inferred from homology"/>
<dbReference type="GO" id="GO:1990904">
    <property type="term" value="C:ribonucleoprotein complex"/>
    <property type="evidence" value="ECO:0007669"/>
    <property type="project" value="UniProtKB-KW"/>
</dbReference>